<evidence type="ECO:0000256" key="2">
    <source>
        <dbReference type="ARBA" id="ARBA00022840"/>
    </source>
</evidence>
<dbReference type="SUPFAM" id="SSF52540">
    <property type="entry name" value="P-loop containing nucleoside triphosphate hydrolases"/>
    <property type="match status" value="1"/>
</dbReference>
<evidence type="ECO:0000256" key="1">
    <source>
        <dbReference type="ARBA" id="ARBA00022741"/>
    </source>
</evidence>
<dbReference type="InterPro" id="IPR027417">
    <property type="entry name" value="P-loop_NTPase"/>
</dbReference>
<organism evidence="4 5">
    <name type="scientific">Aeromicrobium senzhongii</name>
    <dbReference type="NCBI Taxonomy" id="2663859"/>
    <lineage>
        <taxon>Bacteria</taxon>
        <taxon>Bacillati</taxon>
        <taxon>Actinomycetota</taxon>
        <taxon>Actinomycetes</taxon>
        <taxon>Propionibacteriales</taxon>
        <taxon>Nocardioidaceae</taxon>
        <taxon>Aeromicrobium</taxon>
    </lineage>
</organism>
<name>A0ABX6SWD6_9ACTN</name>
<proteinExistence type="predicted"/>
<dbReference type="Pfam" id="PF00196">
    <property type="entry name" value="GerE"/>
    <property type="match status" value="1"/>
</dbReference>
<dbReference type="InterPro" id="IPR011990">
    <property type="entry name" value="TPR-like_helical_dom_sf"/>
</dbReference>
<dbReference type="SUPFAM" id="SSF46894">
    <property type="entry name" value="C-terminal effector domain of the bipartite response regulators"/>
    <property type="match status" value="1"/>
</dbReference>
<dbReference type="InterPro" id="IPR000792">
    <property type="entry name" value="Tscrpt_reg_LuxR_C"/>
</dbReference>
<dbReference type="PROSITE" id="PS00622">
    <property type="entry name" value="HTH_LUXR_1"/>
    <property type="match status" value="1"/>
</dbReference>
<dbReference type="Gene3D" id="1.10.10.10">
    <property type="entry name" value="Winged helix-like DNA-binding domain superfamily/Winged helix DNA-binding domain"/>
    <property type="match status" value="1"/>
</dbReference>
<dbReference type="Gene3D" id="1.25.40.10">
    <property type="entry name" value="Tetratricopeptide repeat domain"/>
    <property type="match status" value="1"/>
</dbReference>
<sequence length="917" mass="97598">MANAHPPTPRLVGRAREVAALTDFVRKAAVDGGALLLTGEPGVGKSALLHAACDVADAEQMRVVRGAGVEYESDVSFSALHQLVVPLAAWLPRLPDATRATLETTLGIGSAPIPDRLAVFDAALTLFRLAAAELPLLVVIDDMHWVDRASASVIGFVGRRLDDSRLGLLAAARPGAGGFFDRTGWRDVVVPPLADAESLELLAHQFAHLPIRVHREIAHETQGNPLALLEFASAGRGPTGTGGQVDGTVREVKALYNARIAVLPSATRSLMLLAALEGSGDLAVIAAASLTGTLDDLAPAELDHLVLVDDAAGHMTFRHPLIKSVMVDRSTFEERRGVHLALAEVFTDPERRGHHLAEAALCPDEDTAAAVEAGARSTLQRGDVVGAVTRLMRAADLSPDRTQRNRRLADAAFIGAFSTGRLEDASRLLRDVTRGDPTAAETLQAAVTASYLLLTSEADVTTAHQLLTDAIRSALDRPEACGDDLTQAVYTLSSVCQFAGRADYWESLREIVARLPPSAITDAVVIAAAQGDPLVVPPATLEKLDRAITGLDDSMDVAHIVRTVIAAFNVDRLAGCRGALDRVVHDGREGGAAGSAVLALTMVAFDDYRSGRWDAAARAAHETKDLCADLGYRLYTWGPLYGLALVAANRGDRDACIAQCRAMLDWAEPRQFGWVANWARHALTEAALAHGDFETAYAHAVSITEPGSLGTHNPEAVWTGLDLVEAAHHTGRTAQARHHAAVLQQADLGRITPRFAFTTAAAAAMVAPDAEAPGLFERAVALPAVESWPFELARVRLALGERLRRLRRTRDARVQLDAARAGFERLGAVPWAHRAATELRATGVSRGTATVTGADSLTPQELEVAELAASGLTNREIAARLYVSPRTVSAHLYRIFPKLGITSRAALRDALGDAARH</sequence>
<dbReference type="PANTHER" id="PTHR16305:SF35">
    <property type="entry name" value="TRANSCRIPTIONAL ACTIVATOR DOMAIN"/>
    <property type="match status" value="1"/>
</dbReference>
<dbReference type="PROSITE" id="PS50043">
    <property type="entry name" value="HTH_LUXR_2"/>
    <property type="match status" value="1"/>
</dbReference>
<dbReference type="PRINTS" id="PR00038">
    <property type="entry name" value="HTHLUXR"/>
</dbReference>
<dbReference type="Gene3D" id="3.40.50.300">
    <property type="entry name" value="P-loop containing nucleotide triphosphate hydrolases"/>
    <property type="match status" value="1"/>
</dbReference>
<keyword evidence="1" id="KW-0547">Nucleotide-binding</keyword>
<keyword evidence="5" id="KW-1185">Reference proteome</keyword>
<evidence type="ECO:0000259" key="3">
    <source>
        <dbReference type="PROSITE" id="PS50043"/>
    </source>
</evidence>
<dbReference type="InterPro" id="IPR036388">
    <property type="entry name" value="WH-like_DNA-bd_sf"/>
</dbReference>
<dbReference type="Proteomes" id="UP000515871">
    <property type="component" value="Chromosome"/>
</dbReference>
<dbReference type="SMART" id="SM00421">
    <property type="entry name" value="HTH_LUXR"/>
    <property type="match status" value="1"/>
</dbReference>
<dbReference type="CDD" id="cd06170">
    <property type="entry name" value="LuxR_C_like"/>
    <property type="match status" value="1"/>
</dbReference>
<dbReference type="InterPro" id="IPR041664">
    <property type="entry name" value="AAA_16"/>
</dbReference>
<gene>
    <name evidence="4" type="ORF">H9L21_07415</name>
</gene>
<dbReference type="EMBL" id="CP060587">
    <property type="protein sequence ID" value="QNL95719.1"/>
    <property type="molecule type" value="Genomic_DNA"/>
</dbReference>
<accession>A0ABX6SWD6</accession>
<feature type="domain" description="HTH luxR-type" evidence="3">
    <location>
        <begin position="850"/>
        <end position="915"/>
    </location>
</feature>
<dbReference type="InterPro" id="IPR016032">
    <property type="entry name" value="Sig_transdc_resp-reg_C-effctor"/>
</dbReference>
<dbReference type="PANTHER" id="PTHR16305">
    <property type="entry name" value="TESTICULAR SOLUBLE ADENYLYL CYCLASE"/>
    <property type="match status" value="1"/>
</dbReference>
<reference evidence="4 5" key="1">
    <citation type="submission" date="2020-08" db="EMBL/GenBank/DDBJ databases">
        <title>Novel species in genus Aeromicrobium.</title>
        <authorList>
            <person name="Zhang G."/>
        </authorList>
    </citation>
    <scope>NUCLEOTIDE SEQUENCE [LARGE SCALE GENOMIC DNA]</scope>
    <source>
        <strain evidence="5">zg-629</strain>
    </source>
</reference>
<protein>
    <submittedName>
        <fullName evidence="4">AAA family ATPase</fullName>
    </submittedName>
</protein>
<dbReference type="RefSeq" id="WP_154595060.1">
    <property type="nucleotide sequence ID" value="NZ_CP060587.1"/>
</dbReference>
<evidence type="ECO:0000313" key="5">
    <source>
        <dbReference type="Proteomes" id="UP000515871"/>
    </source>
</evidence>
<dbReference type="Pfam" id="PF13191">
    <property type="entry name" value="AAA_16"/>
    <property type="match status" value="1"/>
</dbReference>
<keyword evidence="2" id="KW-0067">ATP-binding</keyword>
<evidence type="ECO:0000313" key="4">
    <source>
        <dbReference type="EMBL" id="QNL95719.1"/>
    </source>
</evidence>